<dbReference type="EMBL" id="JASJOS010000001">
    <property type="protein sequence ID" value="MDJ1479459.1"/>
    <property type="molecule type" value="Genomic_DNA"/>
</dbReference>
<evidence type="ECO:0000313" key="2">
    <source>
        <dbReference type="Proteomes" id="UP001241110"/>
    </source>
</evidence>
<dbReference type="PANTHER" id="PTHR34817">
    <property type="entry name" value="NUCLEOTIDYLTRANSFERASE"/>
    <property type="match status" value="1"/>
</dbReference>
<dbReference type="Proteomes" id="UP001241110">
    <property type="component" value="Unassembled WGS sequence"/>
</dbReference>
<protein>
    <submittedName>
        <fullName evidence="1">Nucleotidyltransferase domain-containing protein</fullName>
    </submittedName>
</protein>
<gene>
    <name evidence="1" type="ORF">QNI16_03115</name>
</gene>
<dbReference type="PANTHER" id="PTHR34817:SF1">
    <property type="entry name" value="NUCLEOTIDYLTRANSFERASE"/>
    <property type="match status" value="1"/>
</dbReference>
<reference evidence="1" key="1">
    <citation type="submission" date="2023-05" db="EMBL/GenBank/DDBJ databases">
        <authorList>
            <person name="Zhang X."/>
        </authorList>
    </citation>
    <scope>NUCLEOTIDE SEQUENCE</scope>
    <source>
        <strain evidence="1">YF14B1</strain>
    </source>
</reference>
<organism evidence="1 2">
    <name type="scientific">Xanthocytophaga flava</name>
    <dbReference type="NCBI Taxonomy" id="3048013"/>
    <lineage>
        <taxon>Bacteria</taxon>
        <taxon>Pseudomonadati</taxon>
        <taxon>Bacteroidota</taxon>
        <taxon>Cytophagia</taxon>
        <taxon>Cytophagales</taxon>
        <taxon>Rhodocytophagaceae</taxon>
        <taxon>Xanthocytophaga</taxon>
    </lineage>
</organism>
<accession>A0AAE3U464</accession>
<comment type="caution">
    <text evidence="1">The sequence shown here is derived from an EMBL/GenBank/DDBJ whole genome shotgun (WGS) entry which is preliminary data.</text>
</comment>
<sequence length="353" mass="41625">MTIEELKERKLILFETISGSRAYGTNLPTSDTDIKGVFALPEDDFYGLHYVEQVSNETNDIVYYELKRFVELLLRNNPNVMEMLNSPEDCVLYKHPLFEQLDPSLFLSKLCKQTFAGYAMTQVQKARGLNKKILNPVEEERKDVTDFCYVTHEGITIPVKKWLEAKGFLQEHCGLVNLNHLRNMYALYYDSTQELGFKGIIRKDISNEVSLSSVPKDRKPEAYLYFNKEGYSSYCRDYREYWEWVEKRNDERYQNTLQHGKNYDAKNMMHTIRLLEMAEDIAVHKKIIVCRPNREYLLQIRRGEYSYEELVALAEKKIQSIETLFVLSDLPDQPNMKQVNELLISLRKQLYQL</sequence>
<evidence type="ECO:0000313" key="1">
    <source>
        <dbReference type="EMBL" id="MDJ1479459.1"/>
    </source>
</evidence>
<dbReference type="AlphaFoldDB" id="A0AAE3U464"/>
<dbReference type="Pfam" id="PF10127">
    <property type="entry name" value="RlaP"/>
    <property type="match status" value="1"/>
</dbReference>
<dbReference type="InterPro" id="IPR018775">
    <property type="entry name" value="RlaP"/>
</dbReference>
<dbReference type="RefSeq" id="WP_313975649.1">
    <property type="nucleotide sequence ID" value="NZ_JASJOS010000001.1"/>
</dbReference>
<proteinExistence type="predicted"/>
<name>A0AAE3U464_9BACT</name>